<dbReference type="InterPro" id="IPR035513">
    <property type="entry name" value="Invertase/methylesterase_inhib"/>
</dbReference>
<evidence type="ECO:0000256" key="4">
    <source>
        <dbReference type="ARBA" id="ARBA00022801"/>
    </source>
</evidence>
<keyword evidence="11" id="KW-1185">Reference proteome</keyword>
<evidence type="ECO:0000259" key="8">
    <source>
        <dbReference type="Pfam" id="PF01095"/>
    </source>
</evidence>
<comment type="catalytic activity">
    <reaction evidence="7">
        <text>[(1-&gt;4)-alpha-D-galacturonosyl methyl ester](n) + n H2O = [(1-&gt;4)-alpha-D-galacturonosyl](n) + n methanol + n H(+)</text>
        <dbReference type="Rhea" id="RHEA:22380"/>
        <dbReference type="Rhea" id="RHEA-COMP:14570"/>
        <dbReference type="Rhea" id="RHEA-COMP:14573"/>
        <dbReference type="ChEBI" id="CHEBI:15377"/>
        <dbReference type="ChEBI" id="CHEBI:15378"/>
        <dbReference type="ChEBI" id="CHEBI:17790"/>
        <dbReference type="ChEBI" id="CHEBI:140522"/>
        <dbReference type="ChEBI" id="CHEBI:140523"/>
        <dbReference type="EC" id="3.1.1.11"/>
    </reaction>
</comment>
<dbReference type="AlphaFoldDB" id="A0AA38TXT8"/>
<proteinExistence type="inferred from homology"/>
<dbReference type="InterPro" id="IPR012334">
    <property type="entry name" value="Pectin_lyas_fold"/>
</dbReference>
<feature type="domain" description="Pectinesterase catalytic" evidence="8">
    <location>
        <begin position="462"/>
        <end position="500"/>
    </location>
</feature>
<evidence type="ECO:0000259" key="9">
    <source>
        <dbReference type="Pfam" id="PF04043"/>
    </source>
</evidence>
<dbReference type="GO" id="GO:0042545">
    <property type="term" value="P:cell wall modification"/>
    <property type="evidence" value="ECO:0007669"/>
    <property type="project" value="InterPro"/>
</dbReference>
<evidence type="ECO:0000313" key="11">
    <source>
        <dbReference type="Proteomes" id="UP001172457"/>
    </source>
</evidence>
<protein>
    <recommendedName>
        <fullName evidence="12">Pectinesterase</fullName>
    </recommendedName>
</protein>
<comment type="similarity">
    <text evidence="3">In the C-terminal section; belongs to the pectinesterase family.</text>
</comment>
<gene>
    <name evidence="10" type="ORF">OSB04_008120</name>
</gene>
<dbReference type="GO" id="GO:0030599">
    <property type="term" value="F:pectinesterase activity"/>
    <property type="evidence" value="ECO:0007669"/>
    <property type="project" value="UniProtKB-EC"/>
</dbReference>
<organism evidence="10 11">
    <name type="scientific">Centaurea solstitialis</name>
    <name type="common">yellow star-thistle</name>
    <dbReference type="NCBI Taxonomy" id="347529"/>
    <lineage>
        <taxon>Eukaryota</taxon>
        <taxon>Viridiplantae</taxon>
        <taxon>Streptophyta</taxon>
        <taxon>Embryophyta</taxon>
        <taxon>Tracheophyta</taxon>
        <taxon>Spermatophyta</taxon>
        <taxon>Magnoliopsida</taxon>
        <taxon>eudicotyledons</taxon>
        <taxon>Gunneridae</taxon>
        <taxon>Pentapetalae</taxon>
        <taxon>asterids</taxon>
        <taxon>campanulids</taxon>
        <taxon>Asterales</taxon>
        <taxon>Asteraceae</taxon>
        <taxon>Carduoideae</taxon>
        <taxon>Cardueae</taxon>
        <taxon>Centaureinae</taxon>
        <taxon>Centaurea</taxon>
    </lineage>
</organism>
<comment type="pathway">
    <text evidence="1">Glycan metabolism; pectin degradation; 2-dehydro-3-deoxy-D-gluconate from pectin: step 1/5.</text>
</comment>
<reference evidence="10" key="1">
    <citation type="submission" date="2023-03" db="EMBL/GenBank/DDBJ databases">
        <title>Chromosome-scale reference genome and RAD-based genetic map of yellow starthistle (Centaurea solstitialis) reveal putative structural variation and QTLs associated with invader traits.</title>
        <authorList>
            <person name="Reatini B."/>
            <person name="Cang F.A."/>
            <person name="Jiang Q."/>
            <person name="Mckibben M.T.W."/>
            <person name="Barker M.S."/>
            <person name="Rieseberg L.H."/>
            <person name="Dlugosch K.M."/>
        </authorList>
    </citation>
    <scope>NUCLEOTIDE SEQUENCE</scope>
    <source>
        <strain evidence="10">CAN-66</strain>
        <tissue evidence="10">Leaf</tissue>
    </source>
</reference>
<dbReference type="InterPro" id="IPR000070">
    <property type="entry name" value="Pectinesterase_cat"/>
</dbReference>
<dbReference type="SUPFAM" id="SSF51126">
    <property type="entry name" value="Pectin lyase-like"/>
    <property type="match status" value="2"/>
</dbReference>
<sequence>MLVRTSIDDALVVCARVHEIEAKYPNAPGKSSWSSCVHYFDMIVFTLNKIFDNTLEPTQLDIQTWLSVSLTYIDVCEKGFELVNIMTNAILPFVSNNLRKLITNSLATSALNRVSKNPMFVHWNMRNEYMLSDNLATKRPDVVVAKDGSGNYRTVQHAVNAASKLAKPKSKFVIYVKSGVYTENVMILQTVSYITMYGDGINKTIITGSRSLGGRITELKHTTTFPLRDTKTHSMRLQIDNSTKNVRSLDFIFGNALAVFQDCEIFLRKPRDRGGLVVTAQGRTRENEPTGFAFQDYNNHGPRASTAKRVKWLGFHNIKDRETAEPYTIAKFISGNNWLPKTGAPYICGTVQDAVSAASKLAKPNTRFVIYVKSGVYTENVMILVPYITTYEEEVWGDEFMAQDMTFRNTVGPDAGHEVAFFSDSDHSAFYHCSFEGYQDTLYAFGKSQFYKECEDLKPVLSQYNKAFLGRPWRPHALTAYMESYFDDIVDPQGWLDTWGFNEACFLGEFDFITNRRGSLHTFLHPILVSNLIKSQGMSTLRRVKWPSFHNITDRKTAEPYTVAQFFQGDNWVPKTGVPYIHGFENNQHKIKY</sequence>
<dbReference type="PANTHER" id="PTHR31707">
    <property type="entry name" value="PECTINESTERASE"/>
    <property type="match status" value="1"/>
</dbReference>
<evidence type="ECO:0000256" key="2">
    <source>
        <dbReference type="ARBA" id="ARBA00006027"/>
    </source>
</evidence>
<dbReference type="Pfam" id="PF01095">
    <property type="entry name" value="Pectinesterase"/>
    <property type="match status" value="4"/>
</dbReference>
<keyword evidence="6" id="KW-0961">Cell wall biogenesis/degradation</keyword>
<feature type="domain" description="Pectinesterase catalytic" evidence="8">
    <location>
        <begin position="395"/>
        <end position="455"/>
    </location>
</feature>
<evidence type="ECO:0000256" key="5">
    <source>
        <dbReference type="ARBA" id="ARBA00023085"/>
    </source>
</evidence>
<dbReference type="SUPFAM" id="SSF101148">
    <property type="entry name" value="Plant invertase/pectin methylesterase inhibitor"/>
    <property type="match status" value="1"/>
</dbReference>
<dbReference type="Proteomes" id="UP001172457">
    <property type="component" value="Chromosome 2"/>
</dbReference>
<evidence type="ECO:0008006" key="12">
    <source>
        <dbReference type="Google" id="ProtNLM"/>
    </source>
</evidence>
<comment type="caution">
    <text evidence="10">The sequence shown here is derived from an EMBL/GenBank/DDBJ whole genome shotgun (WGS) entry which is preliminary data.</text>
</comment>
<accession>A0AA38TXT8</accession>
<evidence type="ECO:0000256" key="6">
    <source>
        <dbReference type="ARBA" id="ARBA00023316"/>
    </source>
</evidence>
<keyword evidence="4" id="KW-0378">Hydrolase</keyword>
<dbReference type="GO" id="GO:0004857">
    <property type="term" value="F:enzyme inhibitor activity"/>
    <property type="evidence" value="ECO:0007669"/>
    <property type="project" value="InterPro"/>
</dbReference>
<evidence type="ECO:0000313" key="10">
    <source>
        <dbReference type="EMBL" id="KAJ9562960.1"/>
    </source>
</evidence>
<feature type="domain" description="Pectinesterase catalytic" evidence="8">
    <location>
        <begin position="141"/>
        <end position="229"/>
    </location>
</feature>
<keyword evidence="5" id="KW-0063">Aspartyl esterase</keyword>
<evidence type="ECO:0000256" key="3">
    <source>
        <dbReference type="ARBA" id="ARBA00007786"/>
    </source>
</evidence>
<dbReference type="InterPro" id="IPR006501">
    <property type="entry name" value="Pectinesterase_inhib_dom"/>
</dbReference>
<dbReference type="Pfam" id="PF04043">
    <property type="entry name" value="PMEI"/>
    <property type="match status" value="1"/>
</dbReference>
<evidence type="ECO:0000256" key="7">
    <source>
        <dbReference type="ARBA" id="ARBA00047928"/>
    </source>
</evidence>
<dbReference type="Gene3D" id="2.160.20.10">
    <property type="entry name" value="Single-stranded right-handed beta-helix, Pectin lyase-like"/>
    <property type="match status" value="6"/>
</dbReference>
<comment type="similarity">
    <text evidence="2">In the N-terminal section; belongs to the PMEI family.</text>
</comment>
<feature type="domain" description="Pectinesterase inhibitor" evidence="9">
    <location>
        <begin position="3"/>
        <end position="107"/>
    </location>
</feature>
<dbReference type="EMBL" id="JARYMX010000002">
    <property type="protein sequence ID" value="KAJ9562960.1"/>
    <property type="molecule type" value="Genomic_DNA"/>
</dbReference>
<dbReference type="InterPro" id="IPR011050">
    <property type="entry name" value="Pectin_lyase_fold/virulence"/>
</dbReference>
<feature type="domain" description="Pectinesterase catalytic" evidence="8">
    <location>
        <begin position="241"/>
        <end position="295"/>
    </location>
</feature>
<dbReference type="Gene3D" id="1.20.140.40">
    <property type="entry name" value="Invertase/pectin methylesterase inhibitor family protein"/>
    <property type="match status" value="1"/>
</dbReference>
<evidence type="ECO:0000256" key="1">
    <source>
        <dbReference type="ARBA" id="ARBA00005184"/>
    </source>
</evidence>
<name>A0AA38TXT8_9ASTR</name>